<dbReference type="Proteomes" id="UP000625711">
    <property type="component" value="Unassembled WGS sequence"/>
</dbReference>
<reference evidence="2" key="1">
    <citation type="submission" date="2020-08" db="EMBL/GenBank/DDBJ databases">
        <title>Genome sequencing and assembly of the red palm weevil Rhynchophorus ferrugineus.</title>
        <authorList>
            <person name="Dias G.B."/>
            <person name="Bergman C.M."/>
            <person name="Manee M."/>
        </authorList>
    </citation>
    <scope>NUCLEOTIDE SEQUENCE</scope>
    <source>
        <strain evidence="2">AA-2017</strain>
        <tissue evidence="2">Whole larva</tissue>
    </source>
</reference>
<sequence>MPIDRWPTDGHVQEGGNTRSPPGPPGAGPTQLSLRQRLVWVSVGGVRRAAVFPWVARFSASKQMVMTMELTILIEINKENKEGYRIFEIIAVSLDE</sequence>
<dbReference type="EMBL" id="JAACXV010000193">
    <property type="protein sequence ID" value="KAF7282078.1"/>
    <property type="molecule type" value="Genomic_DNA"/>
</dbReference>
<organism evidence="2 3">
    <name type="scientific">Rhynchophorus ferrugineus</name>
    <name type="common">Red palm weevil</name>
    <name type="synonym">Curculio ferrugineus</name>
    <dbReference type="NCBI Taxonomy" id="354439"/>
    <lineage>
        <taxon>Eukaryota</taxon>
        <taxon>Metazoa</taxon>
        <taxon>Ecdysozoa</taxon>
        <taxon>Arthropoda</taxon>
        <taxon>Hexapoda</taxon>
        <taxon>Insecta</taxon>
        <taxon>Pterygota</taxon>
        <taxon>Neoptera</taxon>
        <taxon>Endopterygota</taxon>
        <taxon>Coleoptera</taxon>
        <taxon>Polyphaga</taxon>
        <taxon>Cucujiformia</taxon>
        <taxon>Curculionidae</taxon>
        <taxon>Dryophthorinae</taxon>
        <taxon>Rhynchophorus</taxon>
    </lineage>
</organism>
<evidence type="ECO:0000256" key="1">
    <source>
        <dbReference type="SAM" id="MobiDB-lite"/>
    </source>
</evidence>
<comment type="caution">
    <text evidence="2">The sequence shown here is derived from an EMBL/GenBank/DDBJ whole genome shotgun (WGS) entry which is preliminary data.</text>
</comment>
<evidence type="ECO:0000313" key="3">
    <source>
        <dbReference type="Proteomes" id="UP000625711"/>
    </source>
</evidence>
<dbReference type="AlphaFoldDB" id="A0A834INS4"/>
<protein>
    <submittedName>
        <fullName evidence="2">Uncharacterized protein</fullName>
    </submittedName>
</protein>
<accession>A0A834INS4</accession>
<proteinExistence type="predicted"/>
<evidence type="ECO:0000313" key="2">
    <source>
        <dbReference type="EMBL" id="KAF7282078.1"/>
    </source>
</evidence>
<keyword evidence="3" id="KW-1185">Reference proteome</keyword>
<feature type="region of interest" description="Disordered" evidence="1">
    <location>
        <begin position="1"/>
        <end position="31"/>
    </location>
</feature>
<feature type="compositionally biased region" description="Basic and acidic residues" evidence="1">
    <location>
        <begin position="1"/>
        <end position="12"/>
    </location>
</feature>
<gene>
    <name evidence="2" type="ORF">GWI33_003292</name>
</gene>
<name>A0A834INS4_RHYFE</name>